<dbReference type="AlphaFoldDB" id="A0A9P8QNH4"/>
<accession>A0A9P8QNH4</accession>
<keyword evidence="4 5" id="KW-0472">Membrane</keyword>
<evidence type="ECO:0000313" key="6">
    <source>
        <dbReference type="EMBL" id="KAH6605607.1"/>
    </source>
</evidence>
<feature type="transmembrane region" description="Helical" evidence="5">
    <location>
        <begin position="76"/>
        <end position="96"/>
    </location>
</feature>
<evidence type="ECO:0000256" key="3">
    <source>
        <dbReference type="ARBA" id="ARBA00022989"/>
    </source>
</evidence>
<dbReference type="InterPro" id="IPR005351">
    <property type="entry name" value="ASTER"/>
</dbReference>
<dbReference type="Pfam" id="PF03669">
    <property type="entry name" value="ASTER"/>
    <property type="match status" value="1"/>
</dbReference>
<evidence type="ECO:0000313" key="7">
    <source>
        <dbReference type="Proteomes" id="UP000827724"/>
    </source>
</evidence>
<dbReference type="GO" id="GO:0044183">
    <property type="term" value="F:protein folding chaperone"/>
    <property type="evidence" value="ECO:0007669"/>
    <property type="project" value="InterPro"/>
</dbReference>
<evidence type="ECO:0000256" key="1">
    <source>
        <dbReference type="ARBA" id="ARBA00004370"/>
    </source>
</evidence>
<evidence type="ECO:0000256" key="5">
    <source>
        <dbReference type="SAM" id="Phobius"/>
    </source>
</evidence>
<comment type="caution">
    <text evidence="6">The sequence shown here is derived from an EMBL/GenBank/DDBJ whole genome shotgun (WGS) entry which is preliminary data.</text>
</comment>
<keyword evidence="2 5" id="KW-0812">Transmembrane</keyword>
<dbReference type="OrthoDB" id="284718at2759"/>
<name>A0A9P8QNH4_9HYPO</name>
<feature type="transmembrane region" description="Helical" evidence="5">
    <location>
        <begin position="48"/>
        <end position="64"/>
    </location>
</feature>
<dbReference type="PANTHER" id="PTHR28038:SF1">
    <property type="entry name" value="ADL329WP"/>
    <property type="match status" value="1"/>
</dbReference>
<evidence type="ECO:0000256" key="2">
    <source>
        <dbReference type="ARBA" id="ARBA00022692"/>
    </source>
</evidence>
<sequence>MAPSNKDMRRPDLIVPYQEPSAKGEAADFSSTISSTLPMAAMFMRNKFVGWVAVVFSIQTWLGESEDSKKGNGTPGYFAVGMSVMSLAVTYLPMFIPPPGAKTAPPAPAPLQ</sequence>
<organism evidence="6 7">
    <name type="scientific">Trichoderma cornu-damae</name>
    <dbReference type="NCBI Taxonomy" id="654480"/>
    <lineage>
        <taxon>Eukaryota</taxon>
        <taxon>Fungi</taxon>
        <taxon>Dikarya</taxon>
        <taxon>Ascomycota</taxon>
        <taxon>Pezizomycotina</taxon>
        <taxon>Sordariomycetes</taxon>
        <taxon>Hypocreomycetidae</taxon>
        <taxon>Hypocreales</taxon>
        <taxon>Hypocreaceae</taxon>
        <taxon>Trichoderma</taxon>
    </lineage>
</organism>
<dbReference type="PANTHER" id="PTHR28038">
    <property type="entry name" value="ADL329WP"/>
    <property type="match status" value="1"/>
</dbReference>
<keyword evidence="7" id="KW-1185">Reference proteome</keyword>
<evidence type="ECO:0000256" key="4">
    <source>
        <dbReference type="ARBA" id="ARBA00023136"/>
    </source>
</evidence>
<keyword evidence="3 5" id="KW-1133">Transmembrane helix</keyword>
<dbReference type="EMBL" id="JAIWOZ010000004">
    <property type="protein sequence ID" value="KAH6605607.1"/>
    <property type="molecule type" value="Genomic_DNA"/>
</dbReference>
<gene>
    <name evidence="6" type="ORF">Trco_004760</name>
</gene>
<proteinExistence type="predicted"/>
<comment type="subcellular location">
    <subcellularLocation>
        <location evidence="1">Membrane</location>
    </subcellularLocation>
</comment>
<reference evidence="6" key="1">
    <citation type="submission" date="2021-08" db="EMBL/GenBank/DDBJ databases">
        <title>Chromosome-Level Trichoderma cornu-damae using Hi-C Data.</title>
        <authorList>
            <person name="Kim C.S."/>
        </authorList>
    </citation>
    <scope>NUCLEOTIDE SEQUENCE</scope>
    <source>
        <strain evidence="6">KA19-0412C</strain>
    </source>
</reference>
<dbReference type="GO" id="GO:0045048">
    <property type="term" value="P:protein insertion into ER membrane"/>
    <property type="evidence" value="ECO:0007669"/>
    <property type="project" value="InterPro"/>
</dbReference>
<protein>
    <submittedName>
        <fullName evidence="6">Uncharacterized protein</fullName>
    </submittedName>
</protein>
<dbReference type="GO" id="GO:0005789">
    <property type="term" value="C:endoplasmic reticulum membrane"/>
    <property type="evidence" value="ECO:0007669"/>
    <property type="project" value="InterPro"/>
</dbReference>
<dbReference type="Proteomes" id="UP000827724">
    <property type="component" value="Unassembled WGS sequence"/>
</dbReference>